<evidence type="ECO:0000313" key="13">
    <source>
        <dbReference type="Proteomes" id="UP000293520"/>
    </source>
</evidence>
<dbReference type="GO" id="GO:0042773">
    <property type="term" value="P:ATP synthesis coupled electron transport"/>
    <property type="evidence" value="ECO:0007669"/>
    <property type="project" value="InterPro"/>
</dbReference>
<dbReference type="PANTHER" id="PTHR42703:SF1">
    <property type="entry name" value="NA(+)_H(+) ANTIPORTER SUBUNIT D1"/>
    <property type="match status" value="1"/>
</dbReference>
<dbReference type="GO" id="GO:0005886">
    <property type="term" value="C:plasma membrane"/>
    <property type="evidence" value="ECO:0007669"/>
    <property type="project" value="UniProtKB-SubCell"/>
</dbReference>
<feature type="transmembrane region" description="Helical" evidence="10">
    <location>
        <begin position="333"/>
        <end position="356"/>
    </location>
</feature>
<evidence type="ECO:0000313" key="12">
    <source>
        <dbReference type="EMBL" id="TBN41294.1"/>
    </source>
</evidence>
<evidence type="ECO:0000256" key="8">
    <source>
        <dbReference type="RuleBase" id="RU000320"/>
    </source>
</evidence>
<feature type="transmembrane region" description="Helical" evidence="10">
    <location>
        <begin position="396"/>
        <end position="419"/>
    </location>
</feature>
<reference evidence="12 13" key="1">
    <citation type="submission" date="2019-02" db="EMBL/GenBank/DDBJ databases">
        <title>Paracoccus subflavus sp. nov., isolated from marine sediment of the Pacific Ocean.</title>
        <authorList>
            <person name="Zhang G."/>
        </authorList>
    </citation>
    <scope>NUCLEOTIDE SEQUENCE [LARGE SCALE GENOMIC DNA]</scope>
    <source>
        <strain evidence="12 13">GY0581</strain>
    </source>
</reference>
<dbReference type="PANTHER" id="PTHR42703">
    <property type="entry name" value="NADH DEHYDROGENASE"/>
    <property type="match status" value="1"/>
</dbReference>
<keyword evidence="13" id="KW-1185">Reference proteome</keyword>
<evidence type="ECO:0000256" key="5">
    <source>
        <dbReference type="ARBA" id="ARBA00022692"/>
    </source>
</evidence>
<keyword evidence="6 10" id="KW-1133">Transmembrane helix</keyword>
<evidence type="ECO:0000256" key="1">
    <source>
        <dbReference type="ARBA" id="ARBA00002378"/>
    </source>
</evidence>
<feature type="domain" description="NADH:quinone oxidoreductase/Mrp antiporter transmembrane" evidence="11">
    <location>
        <begin position="164"/>
        <end position="422"/>
    </location>
</feature>
<feature type="transmembrane region" description="Helical" evidence="10">
    <location>
        <begin position="46"/>
        <end position="68"/>
    </location>
</feature>
<keyword evidence="5 8" id="KW-0812">Transmembrane</keyword>
<proteinExistence type="inferred from homology"/>
<comment type="caution">
    <text evidence="12">The sequence shown here is derived from an EMBL/GenBank/DDBJ whole genome shotgun (WGS) entry which is preliminary data.</text>
</comment>
<dbReference type="InterPro" id="IPR003918">
    <property type="entry name" value="NADH_UbQ_OxRdtase"/>
</dbReference>
<organism evidence="12 13">
    <name type="scientific">Paracoccus subflavus</name>
    <dbReference type="NCBI Taxonomy" id="2528244"/>
    <lineage>
        <taxon>Bacteria</taxon>
        <taxon>Pseudomonadati</taxon>
        <taxon>Pseudomonadota</taxon>
        <taxon>Alphaproteobacteria</taxon>
        <taxon>Rhodobacterales</taxon>
        <taxon>Paracoccaceae</taxon>
        <taxon>Paracoccus</taxon>
    </lineage>
</organism>
<comment type="similarity">
    <text evidence="3">Belongs to the CPA3 antiporters (TC 2.A.63) subunit D family.</text>
</comment>
<evidence type="ECO:0000256" key="3">
    <source>
        <dbReference type="ARBA" id="ARBA00005346"/>
    </source>
</evidence>
<feature type="transmembrane region" description="Helical" evidence="10">
    <location>
        <begin position="497"/>
        <end position="521"/>
    </location>
</feature>
<name>A0A4Q9G1U9_9RHOB</name>
<sequence length="605" mass="61833">MEQDAGPPRRGDRPDNIGGRSLCDFSVQPAEMGRADRREWLSEMTIAPSLLLLVVILWPLFLAFLCLLPKLGPRMLLALPLGPLPALAAVFLAPRDQTLSVPGVLLDGGLRLTETGVLFLGGAALLWFWAGVYALRYMRGDSRAQTFALFWMLVLAGNLGVFLAADLATFYVSFALVSLAAYPLVIHDRKPASMRAGVVYIILAVVGETALLAGFMMIAHAAGGTILIEGVRDRLADPGADPLVLWLLIAGFGIKAGLVPLHVWLPVAHPAAPVPASAVLSGAIVKAGIFGLVTFLPWGSAWPISGTLLALAGFGGLFTAALYGAMQGNPKTVLAYSTVSQMGLLMGVMGAALAAGLPAASVLPAVALYALHHGLAKGALFLGVGVVGKARGVARGLVIAALAMAALSVAGLPLTAGALVKSAIKGPAGDFGATLIGLSALTSGLLLVRYFFTLPAPAKSGGPPGLMVVPLVALSAAALGLPWSLYARATGNAPYEAIDLLALGISAWPLGLAAVLVIAALGTGLRAPSLAEGDLLGPAARLSARAAAVARAAALAGRSERPGENGQLLAEIAEGLERLERLINDRAATSAAVILIALGLFAALT</sequence>
<feature type="transmembrane region" description="Helical" evidence="10">
    <location>
        <begin position="75"/>
        <end position="95"/>
    </location>
</feature>
<comment type="function">
    <text evidence="1">NDH-1 shuttles electrons from NADH, via FMN and iron-sulfur (Fe-S) centers, to quinones in the respiratory chain. The immediate electron acceptor for the enzyme in this species is believed to be ubiquinone. Couples the redox reaction to proton translocation (for every two electrons transferred, four hydrogen ions are translocated across the cytoplasmic membrane), and thus conserves the redox energy in a proton gradient.</text>
</comment>
<evidence type="ECO:0000259" key="11">
    <source>
        <dbReference type="Pfam" id="PF00361"/>
    </source>
</evidence>
<dbReference type="Proteomes" id="UP000293520">
    <property type="component" value="Unassembled WGS sequence"/>
</dbReference>
<evidence type="ECO:0000256" key="6">
    <source>
        <dbReference type="ARBA" id="ARBA00022989"/>
    </source>
</evidence>
<dbReference type="AlphaFoldDB" id="A0A4Q9G1U9"/>
<dbReference type="GO" id="GO:0008137">
    <property type="term" value="F:NADH dehydrogenase (ubiquinone) activity"/>
    <property type="evidence" value="ECO:0007669"/>
    <property type="project" value="InterPro"/>
</dbReference>
<dbReference type="InterPro" id="IPR050586">
    <property type="entry name" value="CPA3_Na-H_Antiporter_D"/>
</dbReference>
<feature type="transmembrane region" description="Helical" evidence="10">
    <location>
        <begin position="464"/>
        <end position="485"/>
    </location>
</feature>
<evidence type="ECO:0000256" key="4">
    <source>
        <dbReference type="ARBA" id="ARBA00022475"/>
    </source>
</evidence>
<feature type="transmembrane region" description="Helical" evidence="10">
    <location>
        <begin position="362"/>
        <end position="384"/>
    </location>
</feature>
<feature type="transmembrane region" description="Helical" evidence="10">
    <location>
        <begin position="243"/>
        <end position="265"/>
    </location>
</feature>
<dbReference type="Pfam" id="PF00361">
    <property type="entry name" value="Proton_antipo_M"/>
    <property type="match status" value="1"/>
</dbReference>
<feature type="transmembrane region" description="Helical" evidence="10">
    <location>
        <begin position="587"/>
        <end position="604"/>
    </location>
</feature>
<keyword evidence="4" id="KW-1003">Cell membrane</keyword>
<gene>
    <name evidence="12" type="ORF">EYE42_07975</name>
</gene>
<feature type="transmembrane region" description="Helical" evidence="10">
    <location>
        <begin position="431"/>
        <end position="452"/>
    </location>
</feature>
<accession>A0A4Q9G1U9</accession>
<dbReference type="OrthoDB" id="9768329at2"/>
<comment type="subcellular location">
    <subcellularLocation>
        <location evidence="2">Cell membrane</location>
        <topology evidence="2">Multi-pass membrane protein</topology>
    </subcellularLocation>
    <subcellularLocation>
        <location evidence="8">Membrane</location>
        <topology evidence="8">Multi-pass membrane protein</topology>
    </subcellularLocation>
</comment>
<evidence type="ECO:0000256" key="9">
    <source>
        <dbReference type="SAM" id="MobiDB-lite"/>
    </source>
</evidence>
<protein>
    <submittedName>
        <fullName evidence="12">NADH dehydrogenase</fullName>
    </submittedName>
</protein>
<feature type="transmembrane region" description="Helical" evidence="10">
    <location>
        <begin position="198"/>
        <end position="223"/>
    </location>
</feature>
<feature type="region of interest" description="Disordered" evidence="9">
    <location>
        <begin position="1"/>
        <end position="21"/>
    </location>
</feature>
<evidence type="ECO:0000256" key="10">
    <source>
        <dbReference type="SAM" id="Phobius"/>
    </source>
</evidence>
<feature type="transmembrane region" description="Helical" evidence="10">
    <location>
        <begin position="170"/>
        <end position="186"/>
    </location>
</feature>
<feature type="transmembrane region" description="Helical" evidence="10">
    <location>
        <begin position="277"/>
        <end position="298"/>
    </location>
</feature>
<feature type="transmembrane region" description="Helical" evidence="10">
    <location>
        <begin position="115"/>
        <end position="135"/>
    </location>
</feature>
<keyword evidence="7 10" id="KW-0472">Membrane</keyword>
<dbReference type="InterPro" id="IPR001750">
    <property type="entry name" value="ND/Mrp_TM"/>
</dbReference>
<feature type="transmembrane region" description="Helical" evidence="10">
    <location>
        <begin position="304"/>
        <end position="326"/>
    </location>
</feature>
<feature type="transmembrane region" description="Helical" evidence="10">
    <location>
        <begin position="147"/>
        <end position="164"/>
    </location>
</feature>
<evidence type="ECO:0000256" key="7">
    <source>
        <dbReference type="ARBA" id="ARBA00023136"/>
    </source>
</evidence>
<dbReference type="EMBL" id="SISK01000004">
    <property type="protein sequence ID" value="TBN41294.1"/>
    <property type="molecule type" value="Genomic_DNA"/>
</dbReference>
<dbReference type="PRINTS" id="PR01437">
    <property type="entry name" value="NUOXDRDTASE4"/>
</dbReference>
<evidence type="ECO:0000256" key="2">
    <source>
        <dbReference type="ARBA" id="ARBA00004651"/>
    </source>
</evidence>